<evidence type="ECO:0000313" key="1">
    <source>
        <dbReference type="EMBL" id="CAL1379051.1"/>
    </source>
</evidence>
<proteinExistence type="predicted"/>
<name>A0AAV2DZF4_9ROSI</name>
<protein>
    <submittedName>
        <fullName evidence="1">Uncharacterized protein</fullName>
    </submittedName>
</protein>
<organism evidence="1 2">
    <name type="scientific">Linum trigynum</name>
    <dbReference type="NCBI Taxonomy" id="586398"/>
    <lineage>
        <taxon>Eukaryota</taxon>
        <taxon>Viridiplantae</taxon>
        <taxon>Streptophyta</taxon>
        <taxon>Embryophyta</taxon>
        <taxon>Tracheophyta</taxon>
        <taxon>Spermatophyta</taxon>
        <taxon>Magnoliopsida</taxon>
        <taxon>eudicotyledons</taxon>
        <taxon>Gunneridae</taxon>
        <taxon>Pentapetalae</taxon>
        <taxon>rosids</taxon>
        <taxon>fabids</taxon>
        <taxon>Malpighiales</taxon>
        <taxon>Linaceae</taxon>
        <taxon>Linum</taxon>
    </lineage>
</organism>
<keyword evidence="2" id="KW-1185">Reference proteome</keyword>
<reference evidence="1 2" key="1">
    <citation type="submission" date="2024-04" db="EMBL/GenBank/DDBJ databases">
        <authorList>
            <person name="Fracassetti M."/>
        </authorList>
    </citation>
    <scope>NUCLEOTIDE SEQUENCE [LARGE SCALE GENOMIC DNA]</scope>
</reference>
<accession>A0AAV2DZF4</accession>
<sequence>MDLAAIFHRALPPDSAIRARSPHPPLLSERYSFVGKSDIDPELDAVPPRTIEDFQSLTVVSSAAAVPFVIFPLILPAKSIFDSTLSAVNQSPDPFS</sequence>
<dbReference type="AlphaFoldDB" id="A0AAV2DZF4"/>
<evidence type="ECO:0000313" key="2">
    <source>
        <dbReference type="Proteomes" id="UP001497516"/>
    </source>
</evidence>
<dbReference type="Proteomes" id="UP001497516">
    <property type="component" value="Chromosome 3"/>
</dbReference>
<gene>
    <name evidence="1" type="ORF">LTRI10_LOCUS20595</name>
</gene>
<dbReference type="EMBL" id="OZ034816">
    <property type="protein sequence ID" value="CAL1379051.1"/>
    <property type="molecule type" value="Genomic_DNA"/>
</dbReference>